<evidence type="ECO:0000313" key="1">
    <source>
        <dbReference type="EMBL" id="SPE76238.1"/>
    </source>
</evidence>
<dbReference type="Proteomes" id="UP000238180">
    <property type="component" value="Unassembled WGS sequence"/>
</dbReference>
<dbReference type="AlphaFoldDB" id="A0A2N9P7C5"/>
<evidence type="ECO:0000313" key="2">
    <source>
        <dbReference type="Proteomes" id="UP000238180"/>
    </source>
</evidence>
<name>A0A2N9P7C5_9FLAO</name>
<dbReference type="RefSeq" id="WP_164849130.1">
    <property type="nucleotide sequence ID" value="NZ_OLKH01000049.1"/>
</dbReference>
<protein>
    <submittedName>
        <fullName evidence="1">Uncharacterized protein</fullName>
    </submittedName>
</protein>
<sequence length="51" mass="5717">MEKEIKKSKKEIEGAISEFEKGKLTLKELKTVMGGDTTSTSTLFLRKVDVI</sequence>
<dbReference type="EMBL" id="OLKH01000049">
    <property type="protein sequence ID" value="SPE76238.1"/>
    <property type="molecule type" value="Genomic_DNA"/>
</dbReference>
<proteinExistence type="predicted"/>
<organism evidence="1 2">
    <name type="scientific">Flavobacterium columnare</name>
    <dbReference type="NCBI Taxonomy" id="996"/>
    <lineage>
        <taxon>Bacteria</taxon>
        <taxon>Pseudomonadati</taxon>
        <taxon>Bacteroidota</taxon>
        <taxon>Flavobacteriia</taxon>
        <taxon>Flavobacteriales</taxon>
        <taxon>Flavobacteriaceae</taxon>
        <taxon>Flavobacterium</taxon>
    </lineage>
</organism>
<accession>A0A2N9P7C5</accession>
<gene>
    <name evidence="1" type="ORF">FLACOL_00216</name>
</gene>
<reference evidence="1 2" key="1">
    <citation type="submission" date="2018-02" db="EMBL/GenBank/DDBJ databases">
        <authorList>
            <person name="Cohen D.B."/>
            <person name="Kent A.D."/>
        </authorList>
    </citation>
    <scope>NUCLEOTIDE SEQUENCE [LARGE SCALE GENOMIC DNA]</scope>
    <source>
        <strain evidence="1">CIP109753</strain>
    </source>
</reference>